<dbReference type="InterPro" id="IPR027831">
    <property type="entry name" value="DUF4485"/>
</dbReference>
<keyword evidence="1" id="KW-0175">Coiled coil</keyword>
<dbReference type="Proteomes" id="UP000243217">
    <property type="component" value="Unassembled WGS sequence"/>
</dbReference>
<proteinExistence type="predicted"/>
<evidence type="ECO:0000313" key="4">
    <source>
        <dbReference type="EMBL" id="OQR95430.1"/>
    </source>
</evidence>
<feature type="non-terminal residue" evidence="4">
    <location>
        <position position="452"/>
    </location>
</feature>
<dbReference type="OrthoDB" id="78101at2759"/>
<feature type="region of interest" description="Disordered" evidence="2">
    <location>
        <begin position="329"/>
        <end position="367"/>
    </location>
</feature>
<sequence length="452" mass="52892">MQTRVLKRHKLLQQQQDESIVLDDELVCILMEIERIYLHYPKHVQIRIERWVEKVTEPIVNVQWKRNANLYAMLLLEMTRTGNFRPPFDHNPPTGPLATLPRYLIHTLDSVTNKPLARDGKNRWSKAYERVVARTLPTSNGALQRKQDNKVKHEEQRELIRPASYVEMTNQTLDQLEIALENEKIQCASLTAQLQELKIVSTNQTEALAACKNELEQTKAMHKREIDRINQLHLAELEERKKQHQKQVLYLKNCHFSYQHREIQMRRSFLSLEEEEMMKKQRLLHEFFVKNDTPKDSLSKRLDILDETDSDIAVEEDVAERRTALETTLNFDDVDGDPDDDKPKYNEMTSERSEAGDNAEMDSSQYHPWSQDFGTVPCFSRMYSQDDFADFSTPQDQPVLQMSHPRSPSPVKKRQRTAPRLHILPFCNESPIPPNLMRTPSDLDGILHSEVF</sequence>
<dbReference type="EMBL" id="JNBS01002107">
    <property type="protein sequence ID" value="OQR95430.1"/>
    <property type="molecule type" value="Genomic_DNA"/>
</dbReference>
<protein>
    <recommendedName>
        <fullName evidence="3">DUF4485 domain-containing protein</fullName>
    </recommendedName>
</protein>
<feature type="coiled-coil region" evidence="1">
    <location>
        <begin position="166"/>
        <end position="254"/>
    </location>
</feature>
<reference evidence="4 5" key="1">
    <citation type="journal article" date="2014" name="Genome Biol. Evol.">
        <title>The secreted proteins of Achlya hypogyna and Thraustotheca clavata identify the ancestral oomycete secretome and reveal gene acquisitions by horizontal gene transfer.</title>
        <authorList>
            <person name="Misner I."/>
            <person name="Blouin N."/>
            <person name="Leonard G."/>
            <person name="Richards T.A."/>
            <person name="Lane C.E."/>
        </authorList>
    </citation>
    <scope>NUCLEOTIDE SEQUENCE [LARGE SCALE GENOMIC DNA]</scope>
    <source>
        <strain evidence="4 5">ATCC 34112</strain>
    </source>
</reference>
<dbReference type="PANTHER" id="PTHR18871">
    <property type="entry name" value="CENTROSOMAL PROTEIN OF 112 KDA"/>
    <property type="match status" value="1"/>
</dbReference>
<feature type="region of interest" description="Disordered" evidence="2">
    <location>
        <begin position="389"/>
        <end position="416"/>
    </location>
</feature>
<evidence type="ECO:0000256" key="1">
    <source>
        <dbReference type="SAM" id="Coils"/>
    </source>
</evidence>
<dbReference type="PANTHER" id="PTHR18871:SF2">
    <property type="entry name" value="CENTROSOMAL PROTEIN OF 112 KDA"/>
    <property type="match status" value="1"/>
</dbReference>
<evidence type="ECO:0000256" key="2">
    <source>
        <dbReference type="SAM" id="MobiDB-lite"/>
    </source>
</evidence>
<feature type="compositionally biased region" description="Polar residues" evidence="2">
    <location>
        <begin position="392"/>
        <end position="406"/>
    </location>
</feature>
<dbReference type="InterPro" id="IPR055310">
    <property type="entry name" value="CEP112"/>
</dbReference>
<gene>
    <name evidence="4" type="ORF">THRCLA_07868</name>
</gene>
<dbReference type="AlphaFoldDB" id="A0A1V9ZC61"/>
<evidence type="ECO:0000259" key="3">
    <source>
        <dbReference type="Pfam" id="PF14846"/>
    </source>
</evidence>
<evidence type="ECO:0000313" key="5">
    <source>
        <dbReference type="Proteomes" id="UP000243217"/>
    </source>
</evidence>
<keyword evidence="5" id="KW-1185">Reference proteome</keyword>
<organism evidence="4 5">
    <name type="scientific">Thraustotheca clavata</name>
    <dbReference type="NCBI Taxonomy" id="74557"/>
    <lineage>
        <taxon>Eukaryota</taxon>
        <taxon>Sar</taxon>
        <taxon>Stramenopiles</taxon>
        <taxon>Oomycota</taxon>
        <taxon>Saprolegniomycetes</taxon>
        <taxon>Saprolegniales</taxon>
        <taxon>Achlyaceae</taxon>
        <taxon>Thraustotheca</taxon>
    </lineage>
</organism>
<comment type="caution">
    <text evidence="4">The sequence shown here is derived from an EMBL/GenBank/DDBJ whole genome shotgun (WGS) entry which is preliminary data.</text>
</comment>
<dbReference type="STRING" id="74557.A0A1V9ZC61"/>
<feature type="compositionally biased region" description="Basic and acidic residues" evidence="2">
    <location>
        <begin position="341"/>
        <end position="355"/>
    </location>
</feature>
<name>A0A1V9ZC61_9STRA</name>
<dbReference type="Pfam" id="PF14846">
    <property type="entry name" value="DUF4485"/>
    <property type="match status" value="1"/>
</dbReference>
<accession>A0A1V9ZC61</accession>
<feature type="domain" description="DUF4485" evidence="3">
    <location>
        <begin position="22"/>
        <end position="103"/>
    </location>
</feature>